<dbReference type="PANTHER" id="PTHR43046">
    <property type="entry name" value="GDP-MANNOSE MANNOSYL HYDROLASE"/>
    <property type="match status" value="1"/>
</dbReference>
<keyword evidence="2 4" id="KW-0378">Hydrolase</keyword>
<accession>A0A8E1W3L6</accession>
<dbReference type="Proteomes" id="UP000550260">
    <property type="component" value="Unassembled WGS sequence"/>
</dbReference>
<sequence length="294" mass="31865">MTPMTANRFVRCSCGRQHWGAFGAAGLLLCDPRRGVLLQQRAWWVHNGGTWALPGGALEAGETVPEAAAREAWEEAAIPASAFRAMSASVLDHGEWQYTTVLGLADSALQAQVANEESAEMRWVPPDEVAALDLHRDFAAAWPVLREQLGRELVLVVDAANVMGSRPDGWWRDRRGAAERLRDQLTAPAERGLRDDVAGIGAGPAWSWWPRVVLVVEGKARGVEPIPGVEVVAAETDGDSKIVEVTAVARQRPDDHVVVVTADRELRGRVGELGARVLGPGTLLRELGERRPGH</sequence>
<evidence type="ECO:0000256" key="1">
    <source>
        <dbReference type="ARBA" id="ARBA00001946"/>
    </source>
</evidence>
<dbReference type="PANTHER" id="PTHR43046:SF2">
    <property type="entry name" value="8-OXO-DGTP DIPHOSPHATASE-RELATED"/>
    <property type="match status" value="1"/>
</dbReference>
<dbReference type="PRINTS" id="PR00502">
    <property type="entry name" value="NUDIXFAMILY"/>
</dbReference>
<organism evidence="4 5">
    <name type="scientific">Amycolatopsis echigonensis</name>
    <dbReference type="NCBI Taxonomy" id="2576905"/>
    <lineage>
        <taxon>Bacteria</taxon>
        <taxon>Bacillati</taxon>
        <taxon>Actinomycetota</taxon>
        <taxon>Actinomycetes</taxon>
        <taxon>Pseudonocardiales</taxon>
        <taxon>Pseudonocardiaceae</taxon>
        <taxon>Amycolatopsis</taxon>
    </lineage>
</organism>
<dbReference type="Pfam" id="PF00293">
    <property type="entry name" value="NUDIX"/>
    <property type="match status" value="1"/>
</dbReference>
<evidence type="ECO:0000259" key="3">
    <source>
        <dbReference type="PROSITE" id="PS51462"/>
    </source>
</evidence>
<comment type="caution">
    <text evidence="4">The sequence shown here is derived from an EMBL/GenBank/DDBJ whole genome shotgun (WGS) entry which is preliminary data.</text>
</comment>
<protein>
    <submittedName>
        <fullName evidence="4">NUDIX hydrolase</fullName>
    </submittedName>
</protein>
<dbReference type="SUPFAM" id="SSF55811">
    <property type="entry name" value="Nudix"/>
    <property type="match status" value="1"/>
</dbReference>
<name>A0A8E1W3L6_9PSEU</name>
<dbReference type="InterPro" id="IPR000086">
    <property type="entry name" value="NUDIX_hydrolase_dom"/>
</dbReference>
<evidence type="ECO:0000313" key="4">
    <source>
        <dbReference type="EMBL" id="MBB2503256.1"/>
    </source>
</evidence>
<evidence type="ECO:0000256" key="2">
    <source>
        <dbReference type="ARBA" id="ARBA00022801"/>
    </source>
</evidence>
<gene>
    <name evidence="4" type="ORF">H5411_29500</name>
</gene>
<dbReference type="InterPro" id="IPR020476">
    <property type="entry name" value="Nudix_hydrolase"/>
</dbReference>
<comment type="cofactor">
    <cofactor evidence="1">
        <name>Mg(2+)</name>
        <dbReference type="ChEBI" id="CHEBI:18420"/>
    </cofactor>
</comment>
<dbReference type="AlphaFoldDB" id="A0A8E1W3L6"/>
<dbReference type="InterPro" id="IPR015797">
    <property type="entry name" value="NUDIX_hydrolase-like_dom_sf"/>
</dbReference>
<feature type="domain" description="Nudix hydrolase" evidence="3">
    <location>
        <begin position="20"/>
        <end position="146"/>
    </location>
</feature>
<proteinExistence type="predicted"/>
<dbReference type="EMBL" id="JACJHR010000050">
    <property type="protein sequence ID" value="MBB2503256.1"/>
    <property type="molecule type" value="Genomic_DNA"/>
</dbReference>
<evidence type="ECO:0000313" key="5">
    <source>
        <dbReference type="Proteomes" id="UP000550260"/>
    </source>
</evidence>
<reference evidence="4 5" key="1">
    <citation type="submission" date="2020-08" db="EMBL/GenBank/DDBJ databases">
        <title>Amycolatopsis echigonensis JCM 21831.</title>
        <authorList>
            <person name="Tedsree N."/>
            <person name="Kuncharoen N."/>
            <person name="Likhitwitayawuid K."/>
            <person name="Tanasupawat S."/>
        </authorList>
    </citation>
    <scope>NUCLEOTIDE SEQUENCE [LARGE SCALE GENOMIC DNA]</scope>
    <source>
        <strain evidence="4 5">JCM 21831</strain>
    </source>
</reference>
<dbReference type="GO" id="GO:0016787">
    <property type="term" value="F:hydrolase activity"/>
    <property type="evidence" value="ECO:0007669"/>
    <property type="project" value="UniProtKB-KW"/>
</dbReference>
<dbReference type="Gene3D" id="3.90.79.10">
    <property type="entry name" value="Nucleoside Triphosphate Pyrophosphohydrolase"/>
    <property type="match status" value="1"/>
</dbReference>
<dbReference type="PROSITE" id="PS51462">
    <property type="entry name" value="NUDIX"/>
    <property type="match status" value="1"/>
</dbReference>